<dbReference type="GeneID" id="19270047"/>
<dbReference type="Proteomes" id="UP000030651">
    <property type="component" value="Unassembled WGS sequence"/>
</dbReference>
<evidence type="ECO:0000256" key="1">
    <source>
        <dbReference type="SAM" id="MobiDB-lite"/>
    </source>
</evidence>
<feature type="region of interest" description="Disordered" evidence="1">
    <location>
        <begin position="350"/>
        <end position="437"/>
    </location>
</feature>
<dbReference type="HOGENOM" id="CLU_334967_0_0_1"/>
<keyword evidence="3" id="KW-1185">Reference proteome</keyword>
<sequence length="852" mass="95158">MSSEGGTTGGIARKRTSDEAGLELLHPQPKRPYTPTPLAQLNHERQVLDIAGLAAGDYIRNKLLQKPSSPELPSFMLQSQPDPAEYDLSSSELHRGSPDYSPDSPIYQPGAPIHQDTMSPSLSEVPSSQIISLDEFEDLQHQRKSQDMQDNIKALIEELKAHHGGKHPSEFVSFLQKNVEENGVHMETKDAAVSNDVSTQTLIFSAKRQKSGEPAIATTPLTANRFAHTGQRRSSILTQSNMLVSPITASPSMSDCQFSDLVSKRAGNDSKQTPRSLLSFSRVCINAAIEPDDNNAMDAFQTTATPESRSVTTETDEPDWVTIYNKELETIRMKNPFVTGKGVIIVKTSLRHQPKPFNQRQTHRVTPLARKSPQQSSRDKDNSHRTATRKTPAVAPMSNIISLDSDDEESPTDFNPWRVGGAGRQGSDAPGSHRTPGRQIMPATTAARSPQHSTHILHNEGAVDGAHSYGNYDAYGHPNSESSMDSYGKDSYISHDALIEGGDEWQLDAMNDFRQQEIREDSPGFYELSNHMSVPATNRLLRFQNRSSSVGEVPSPLAGHRLKFQKFLVEGRNKNLYNTEKAIQQALDGVYGAVLTVDEDTAILDEWCPSNRPDQYCVMKGFPLVESVEFIVQHNHTVPAGDCYWRSVSFCLYGSGDHWNLVKSEHLAYVKHVLSQPGHARHQLYAEKLNKKFFNTSSADSMGNGLDLFQANLYQVLHMAHSWTPALMQQVTADLYNICLIVFTCEKTLEGDPIITETAVRGAYNSRHIFMQFVDNNHFKPMCPNEFKSSEFRYPRVDVDKTAKFTRAPKATSTKSTLQHPWRNDFTKEVPAPVPRIWNYDMAQLSRYMGSK</sequence>
<name>W3XAN7_PESFW</name>
<feature type="region of interest" description="Disordered" evidence="1">
    <location>
        <begin position="1"/>
        <end position="40"/>
    </location>
</feature>
<gene>
    <name evidence="2" type="ORF">PFICI_05034</name>
</gene>
<dbReference type="OrthoDB" id="3540583at2759"/>
<accession>W3XAN7</accession>
<dbReference type="KEGG" id="pfy:PFICI_05034"/>
<evidence type="ECO:0000313" key="3">
    <source>
        <dbReference type="Proteomes" id="UP000030651"/>
    </source>
</evidence>
<dbReference type="InParanoid" id="W3XAN7"/>
<proteinExistence type="predicted"/>
<evidence type="ECO:0008006" key="4">
    <source>
        <dbReference type="Google" id="ProtNLM"/>
    </source>
</evidence>
<dbReference type="EMBL" id="KI912111">
    <property type="protein sequence ID" value="ETS83158.1"/>
    <property type="molecule type" value="Genomic_DNA"/>
</dbReference>
<feature type="region of interest" description="Disordered" evidence="1">
    <location>
        <begin position="65"/>
        <end position="111"/>
    </location>
</feature>
<dbReference type="RefSeq" id="XP_007831806.1">
    <property type="nucleotide sequence ID" value="XM_007833615.1"/>
</dbReference>
<dbReference type="CDD" id="cd22744">
    <property type="entry name" value="OTU"/>
    <property type="match status" value="1"/>
</dbReference>
<evidence type="ECO:0000313" key="2">
    <source>
        <dbReference type="EMBL" id="ETS83158.1"/>
    </source>
</evidence>
<dbReference type="AlphaFoldDB" id="W3XAN7"/>
<reference evidence="3" key="1">
    <citation type="journal article" date="2015" name="BMC Genomics">
        <title>Genomic and transcriptomic analysis of the endophytic fungus Pestalotiopsis fici reveals its lifestyle and high potential for synthesis of natural products.</title>
        <authorList>
            <person name="Wang X."/>
            <person name="Zhang X."/>
            <person name="Liu L."/>
            <person name="Xiang M."/>
            <person name="Wang W."/>
            <person name="Sun X."/>
            <person name="Che Y."/>
            <person name="Guo L."/>
            <person name="Liu G."/>
            <person name="Guo L."/>
            <person name="Wang C."/>
            <person name="Yin W.B."/>
            <person name="Stadler M."/>
            <person name="Zhang X."/>
            <person name="Liu X."/>
        </authorList>
    </citation>
    <scope>NUCLEOTIDE SEQUENCE [LARGE SCALE GENOMIC DNA]</scope>
    <source>
        <strain evidence="3">W106-1 / CGMCC3.15140</strain>
    </source>
</reference>
<dbReference type="eggNOG" id="ENOG502SYFQ">
    <property type="taxonomic scope" value="Eukaryota"/>
</dbReference>
<organism evidence="2 3">
    <name type="scientific">Pestalotiopsis fici (strain W106-1 / CGMCC3.15140)</name>
    <dbReference type="NCBI Taxonomy" id="1229662"/>
    <lineage>
        <taxon>Eukaryota</taxon>
        <taxon>Fungi</taxon>
        <taxon>Dikarya</taxon>
        <taxon>Ascomycota</taxon>
        <taxon>Pezizomycotina</taxon>
        <taxon>Sordariomycetes</taxon>
        <taxon>Xylariomycetidae</taxon>
        <taxon>Amphisphaeriales</taxon>
        <taxon>Sporocadaceae</taxon>
        <taxon>Pestalotiopsis</taxon>
    </lineage>
</organism>
<protein>
    <recommendedName>
        <fullName evidence="4">OTU domain-containing protein</fullName>
    </recommendedName>
</protein>